<accession>A0A9K3PWA9</accession>
<feature type="compositionally biased region" description="Low complexity" evidence="1">
    <location>
        <begin position="339"/>
        <end position="359"/>
    </location>
</feature>
<dbReference type="EMBL" id="JAGRRH010000013">
    <property type="protein sequence ID" value="KAG7359459.1"/>
    <property type="molecule type" value="Genomic_DNA"/>
</dbReference>
<comment type="caution">
    <text evidence="4">The sequence shown here is derived from an EMBL/GenBank/DDBJ whole genome shotgun (WGS) entry which is preliminary data.</text>
</comment>
<feature type="signal peptide" evidence="2">
    <location>
        <begin position="1"/>
        <end position="25"/>
    </location>
</feature>
<dbReference type="InterPro" id="IPR006680">
    <property type="entry name" value="Amidohydro-rel"/>
</dbReference>
<reference evidence="4" key="1">
    <citation type="journal article" date="2021" name="Sci. Rep.">
        <title>Diploid genomic architecture of Nitzschia inconspicua, an elite biomass production diatom.</title>
        <authorList>
            <person name="Oliver A."/>
            <person name="Podell S."/>
            <person name="Pinowska A."/>
            <person name="Traller J.C."/>
            <person name="Smith S.R."/>
            <person name="McClure R."/>
            <person name="Beliaev A."/>
            <person name="Bohutskyi P."/>
            <person name="Hill E.A."/>
            <person name="Rabines A."/>
            <person name="Zheng H."/>
            <person name="Allen L.Z."/>
            <person name="Kuo A."/>
            <person name="Grigoriev I.V."/>
            <person name="Allen A.E."/>
            <person name="Hazlebeck D."/>
            <person name="Allen E.E."/>
        </authorList>
    </citation>
    <scope>NUCLEOTIDE SEQUENCE</scope>
    <source>
        <strain evidence="4">Hildebrandi</strain>
    </source>
</reference>
<reference evidence="4" key="2">
    <citation type="submission" date="2021-04" db="EMBL/GenBank/DDBJ databases">
        <authorList>
            <person name="Podell S."/>
        </authorList>
    </citation>
    <scope>NUCLEOTIDE SEQUENCE</scope>
    <source>
        <strain evidence="4">Hildebrandi</strain>
    </source>
</reference>
<organism evidence="4 5">
    <name type="scientific">Nitzschia inconspicua</name>
    <dbReference type="NCBI Taxonomy" id="303405"/>
    <lineage>
        <taxon>Eukaryota</taxon>
        <taxon>Sar</taxon>
        <taxon>Stramenopiles</taxon>
        <taxon>Ochrophyta</taxon>
        <taxon>Bacillariophyta</taxon>
        <taxon>Bacillariophyceae</taxon>
        <taxon>Bacillariophycidae</taxon>
        <taxon>Bacillariales</taxon>
        <taxon>Bacillariaceae</taxon>
        <taxon>Nitzschia</taxon>
    </lineage>
</organism>
<evidence type="ECO:0000256" key="2">
    <source>
        <dbReference type="SAM" id="SignalP"/>
    </source>
</evidence>
<evidence type="ECO:0000313" key="5">
    <source>
        <dbReference type="Proteomes" id="UP000693970"/>
    </source>
</evidence>
<evidence type="ECO:0000259" key="3">
    <source>
        <dbReference type="Pfam" id="PF04909"/>
    </source>
</evidence>
<protein>
    <submittedName>
        <fullName evidence="4">Amidohydrolase</fullName>
    </submittedName>
</protein>
<keyword evidence="5" id="KW-1185">Reference proteome</keyword>
<gene>
    <name evidence="4" type="ORF">IV203_034557</name>
</gene>
<name>A0A9K3PWA9_9STRA</name>
<evidence type="ECO:0000256" key="1">
    <source>
        <dbReference type="SAM" id="MobiDB-lite"/>
    </source>
</evidence>
<feature type="chain" id="PRO_5039929626" evidence="2">
    <location>
        <begin position="26"/>
        <end position="399"/>
    </location>
</feature>
<feature type="domain" description="Amidohydrolase-related" evidence="3">
    <location>
        <begin position="160"/>
        <end position="330"/>
    </location>
</feature>
<dbReference type="GO" id="GO:0016787">
    <property type="term" value="F:hydrolase activity"/>
    <property type="evidence" value="ECO:0007669"/>
    <property type="project" value="InterPro"/>
</dbReference>
<evidence type="ECO:0000313" key="4">
    <source>
        <dbReference type="EMBL" id="KAG7359459.1"/>
    </source>
</evidence>
<feature type="region of interest" description="Disordered" evidence="1">
    <location>
        <begin position="339"/>
        <end position="363"/>
    </location>
</feature>
<dbReference type="Pfam" id="PF04909">
    <property type="entry name" value="Amidohydro_2"/>
    <property type="match status" value="1"/>
</dbReference>
<keyword evidence="2" id="KW-0732">Signal</keyword>
<dbReference type="Proteomes" id="UP000693970">
    <property type="component" value="Unassembled WGS sequence"/>
</dbReference>
<dbReference type="AlphaFoldDB" id="A0A9K3PWA9"/>
<proteinExistence type="predicted"/>
<sequence>MKKTTATCLSLTSALMSWLPQYSLGQETPSPVAGGDGGGVVELPQVVLEEIARCGSPFDAHLHLEAQWFPPDNAQPLLAEMTASGIDQGILMAIVRLSFFEYNTNWEAVKDDELTRMKTYLEMDGFVAVKLAPPHTRLAMNSTIICDILQEVSQSSKPIVAIHIGTTPFCGPFGDFILGQRGLCTPEFVDPFYLEDYISTYSNVTFVMMHGGQDFDDGTSGDVPFYNGELFDHSLDLMGKYENIVLEISAMLATEAPDDASYRNPLAFENLLKVVEAGMQERTIYGSDANQFPGGIISYLISTVNSLIAAKFSEEERCRILVDFPKEVYNIPEANVSTPSVAPVGTPSSSASTSTTMPSDHGLSTSAPTLHPTLTAGSITALPNPVSVVILALTLALQT</sequence>
<dbReference type="OrthoDB" id="46511at2759"/>